<organism evidence="5 6">
    <name type="scientific">Treponema vincentii</name>
    <dbReference type="NCBI Taxonomy" id="69710"/>
    <lineage>
        <taxon>Bacteria</taxon>
        <taxon>Pseudomonadati</taxon>
        <taxon>Spirochaetota</taxon>
        <taxon>Spirochaetia</taxon>
        <taxon>Spirochaetales</taxon>
        <taxon>Treponemataceae</taxon>
        <taxon>Treponema</taxon>
    </lineage>
</organism>
<dbReference type="PANTHER" id="PTHR37813">
    <property type="entry name" value="FELS-2 PROPHAGE PROTEIN"/>
    <property type="match status" value="1"/>
</dbReference>
<accession>A0A6P1Y0K4</accession>
<evidence type="ECO:0000313" key="6">
    <source>
        <dbReference type="Proteomes" id="UP000464374"/>
    </source>
</evidence>
<name>A0A6P1Y0K4_9SPIR</name>
<evidence type="ECO:0000256" key="1">
    <source>
        <dbReference type="ARBA" id="ARBA00022612"/>
    </source>
</evidence>
<feature type="coiled-coil region" evidence="2">
    <location>
        <begin position="447"/>
        <end position="474"/>
    </location>
</feature>
<feature type="transmembrane region" description="Helical" evidence="3">
    <location>
        <begin position="385"/>
        <end position="404"/>
    </location>
</feature>
<feature type="coiled-coil region" evidence="2">
    <location>
        <begin position="1322"/>
        <end position="1366"/>
    </location>
</feature>
<reference evidence="5 6" key="1">
    <citation type="submission" date="2020-01" db="EMBL/GenBank/DDBJ databases">
        <title>Complete genome sequence of a human oral phylogroup 1 Treponema sp. strain ATCC 700766, originally isolated from periodontitis dental plaque.</title>
        <authorList>
            <person name="Chan Y."/>
            <person name="Huo Y.-B."/>
            <person name="Yu X.-L."/>
            <person name="Zeng H."/>
            <person name="Leung W.-K."/>
            <person name="Watt R.M."/>
        </authorList>
    </citation>
    <scope>NUCLEOTIDE SEQUENCE [LARGE SCALE GENOMIC DNA]</scope>
    <source>
        <strain evidence="5 6">OMZ 804</strain>
    </source>
</reference>
<evidence type="ECO:0000256" key="3">
    <source>
        <dbReference type="SAM" id="Phobius"/>
    </source>
</evidence>
<dbReference type="EMBL" id="CP048020">
    <property type="protein sequence ID" value="QHX42899.1"/>
    <property type="molecule type" value="Genomic_DNA"/>
</dbReference>
<dbReference type="RefSeq" id="WP_162663160.1">
    <property type="nucleotide sequence ID" value="NZ_CP048020.1"/>
</dbReference>
<evidence type="ECO:0000259" key="4">
    <source>
        <dbReference type="Pfam" id="PF10145"/>
    </source>
</evidence>
<feature type="transmembrane region" description="Helical" evidence="3">
    <location>
        <begin position="425"/>
        <end position="446"/>
    </location>
</feature>
<evidence type="ECO:0000256" key="2">
    <source>
        <dbReference type="SAM" id="Coils"/>
    </source>
</evidence>
<proteinExistence type="predicted"/>
<evidence type="ECO:0000313" key="5">
    <source>
        <dbReference type="EMBL" id="QHX42899.1"/>
    </source>
</evidence>
<keyword evidence="3" id="KW-0812">Transmembrane</keyword>
<protein>
    <submittedName>
        <fullName evidence="5">Phage tail tape measure protein</fullName>
    </submittedName>
</protein>
<feature type="coiled-coil region" evidence="2">
    <location>
        <begin position="16"/>
        <end position="43"/>
    </location>
</feature>
<keyword evidence="3" id="KW-0472">Membrane</keyword>
<feature type="coiled-coil region" evidence="2">
    <location>
        <begin position="1150"/>
        <end position="1181"/>
    </location>
</feature>
<dbReference type="NCBIfam" id="TIGR01760">
    <property type="entry name" value="tape_meas_TP901"/>
    <property type="match status" value="1"/>
</dbReference>
<feature type="coiled-coil region" evidence="2">
    <location>
        <begin position="1248"/>
        <end position="1282"/>
    </location>
</feature>
<dbReference type="Proteomes" id="UP000464374">
    <property type="component" value="Chromosome"/>
</dbReference>
<gene>
    <name evidence="5" type="ORF">GWP43_04895</name>
</gene>
<feature type="coiled-coil region" evidence="2">
    <location>
        <begin position="901"/>
        <end position="1055"/>
    </location>
</feature>
<dbReference type="InterPro" id="IPR010090">
    <property type="entry name" value="Phage_tape_meas"/>
</dbReference>
<dbReference type="Pfam" id="PF10145">
    <property type="entry name" value="PhageMin_Tail"/>
    <property type="match status" value="1"/>
</dbReference>
<sequence>MGQSLGEIYAELALKTDKLQKGIRESNRSLAKLEQDIDNAVDSINTKIAAIGAALSASVTLPLTLLGKAALDTFTNFEQSMQNTFSVMGASASEMEALRKKAEEMGATTRFSASQAADALYSLGSAGQSATQAMNSLDGVLQLAGATGSDLAFTSSTIASTLSQFNLSAEKSGHIADVFSLAISKSQANMTKLSYSMKYVRPVAAGLGVSLEASTAALMRLYNTGFGGEQAGTILRSGLQKLASGTDDVKKKLQELGISYDEVNPKTNNLADIIERLKNANIDVAKSSELFGEAAAAGMQALIEGGGDAIRTMDGLLQASDGAAKKMQDIQNASFANTKAELSSAFEAVQITLTSNIIPAVDTFAKGITRVLQAVNELPVGVQTAGTALAGLAAAAGPLLLVAIGIKKIKAEMVQLNLVMSANPIIAWGAAVAAAGAIALGIIAQVKKAHEDAMKHAERQLEQAKALASDAAKSGNKGRSIQDLLGKYDSLKGKIHDSKEAQSQFNSVVEQLKQIVPDAQGALRAQGESLEQFVTKARKAARDALKLEKVKNERALLLSKQAANEAQKYVAENESKLERSFKIYSQDIQRTNTYESIFEQFKTARLQGDKEKQAAIAELKKIAHFLKKDVGEDGFSFASFEDMFASLEIVITQNNKKLAKDGTSLKEQQALLDEQKQIITEANQLKLKIETGADALAQLDKKEDTQTKNQALETLQKKWEQFKTSGIQAVKERKKIEGEAFDENKEYYEFLKNEIKQVAELQNIVDGNGNKIKLTSQDLAEFIRLREQFNKLLEKGKGGHKGPKTKEKDTSYQAQIAELDKSYQEKLAKAKEYGQSSLAVEKEYQQKRLALIEQFIKEEDKKKGAGKGITVETKLATKDEKGSGVTLGDELTKTKLMSDAFGRYQVQQKELQAELKKTQEEIIATYDKIAKAKARIEAAEKNGKSGTEIEALNQDLQAMQVYSRQLEEKAQNIRIDINEAELSFSQIKSGLIDIEKIGKSKLQIQLINIEEERKRLLKIIEESRRAKIEAAKDNAEEITRIEADAEKQKDKVNKDADRQTQSANAAAANAYIQGGIGIAKTLTKVIADSIEQGCIDGFAAMQASADILNQIGDMVGDPITQAVIKSVAAAIEITGTILKAVNAASIKAFNEEINTIVENSKETAEEAADKIIDNIEKEIAEKTKSPMLEAAKSIMGAITSGFQSGDFSNFSNTIDGIIKKLVIDKMIMFSGLNAGIQKLVDNMFSGFKGSGEQQRNILEEQNQKLSEERKATEKEFVAYQKLLEKKKYLQKQEQGWWGSLIGSHARDKGYTYWTGKDFTKAYADIDRELAKLEGSKAKYEKAVAAIEEIKRKKEQLEKDIREGKIKETGIDPSQIMGLDKEKLNQMIEEFGEPMKEMLKKLGFDVGNDFKKSLSDGMSSALTTALGDAAYNADWGSFKKSFAAEMKKAIIQAAVESAGIKKKVDAIIQDIMKDGKITGDEVTGTIDKLKNLYDNLEGNMAELSKITKALEGGVELKSKASGSIIQQLSGADRDVLLEAIREGFKTINQVIDLKETTIQHLTATQIIINSVTYNSYNSTINITATEQTDLRAVLTEIVQQALAG</sequence>
<keyword evidence="3" id="KW-1133">Transmembrane helix</keyword>
<keyword evidence="2" id="KW-0175">Coiled coil</keyword>
<keyword evidence="1" id="KW-1188">Viral release from host cell</keyword>
<dbReference type="KEGG" id="trz:GWP43_04895"/>
<feature type="domain" description="Phage tail tape measure protein" evidence="4">
    <location>
        <begin position="99"/>
        <end position="284"/>
    </location>
</feature>
<dbReference type="PANTHER" id="PTHR37813:SF1">
    <property type="entry name" value="FELS-2 PROPHAGE PROTEIN"/>
    <property type="match status" value="1"/>
</dbReference>